<organism evidence="3 4">
    <name type="scientific">Paramicrobacterium chengjingii</name>
    <dbReference type="NCBI Taxonomy" id="2769067"/>
    <lineage>
        <taxon>Bacteria</taxon>
        <taxon>Bacillati</taxon>
        <taxon>Actinomycetota</taxon>
        <taxon>Actinomycetes</taxon>
        <taxon>Micrococcales</taxon>
        <taxon>Microbacteriaceae</taxon>
        <taxon>Paramicrobacterium</taxon>
    </lineage>
</organism>
<evidence type="ECO:0000256" key="1">
    <source>
        <dbReference type="SAM" id="Phobius"/>
    </source>
</evidence>
<feature type="domain" description="Low molecular weight protein antigen 6 PH" evidence="2">
    <location>
        <begin position="61"/>
        <end position="107"/>
    </location>
</feature>
<name>A0ABX6YLF5_9MICO</name>
<gene>
    <name evidence="3" type="ORF">HCR76_06135</name>
</gene>
<proteinExistence type="predicted"/>
<keyword evidence="1" id="KW-1133">Transmembrane helix</keyword>
<evidence type="ECO:0000313" key="3">
    <source>
        <dbReference type="EMBL" id="QPZ39628.1"/>
    </source>
</evidence>
<keyword evidence="1" id="KW-0812">Transmembrane</keyword>
<feature type="transmembrane region" description="Helical" evidence="1">
    <location>
        <begin position="154"/>
        <end position="171"/>
    </location>
</feature>
<protein>
    <submittedName>
        <fullName evidence="3">PH domain-containing protein</fullName>
    </submittedName>
</protein>
<keyword evidence="4" id="KW-1185">Reference proteome</keyword>
<keyword evidence="1" id="KW-0472">Membrane</keyword>
<dbReference type="Pfam" id="PF10756">
    <property type="entry name" value="bPH_6"/>
    <property type="match status" value="1"/>
</dbReference>
<dbReference type="Proteomes" id="UP000662814">
    <property type="component" value="Chromosome"/>
</dbReference>
<dbReference type="InterPro" id="IPR019692">
    <property type="entry name" value="CFP-6_PH"/>
</dbReference>
<sequence>MPQRSVTYRSSFSIGLVIVVAVLAVFLTVDAAVRGFWGIAVITALWSLAIIAPLALFLALPRLTADQAGLTCVGPVSTWAIPWSKVDTIRTRRLLLVETTEGKVITLFSVPSRPMGMRSAQSTDLGDEIEAIRRDWEGHSDPDAMATRSIHRRGLIVVGAAVIAAIIASIVL</sequence>
<feature type="transmembrane region" description="Helical" evidence="1">
    <location>
        <begin position="35"/>
        <end position="60"/>
    </location>
</feature>
<dbReference type="EMBL" id="CP061169">
    <property type="protein sequence ID" value="QPZ39628.1"/>
    <property type="molecule type" value="Genomic_DNA"/>
</dbReference>
<evidence type="ECO:0000313" key="4">
    <source>
        <dbReference type="Proteomes" id="UP000662814"/>
    </source>
</evidence>
<accession>A0ABX6YLF5</accession>
<evidence type="ECO:0000259" key="2">
    <source>
        <dbReference type="Pfam" id="PF10756"/>
    </source>
</evidence>
<reference evidence="3 4" key="1">
    <citation type="submission" date="2020-12" db="EMBL/GenBank/DDBJ databases">
        <title>Microbacterium sp. HY060.</title>
        <authorList>
            <person name="Zhou J."/>
        </authorList>
    </citation>
    <scope>NUCLEOTIDE SEQUENCE [LARGE SCALE GENOMIC DNA]</scope>
    <source>
        <strain evidence="3 4">HY60</strain>
    </source>
</reference>
<feature type="transmembrane region" description="Helical" evidence="1">
    <location>
        <begin position="12"/>
        <end position="29"/>
    </location>
</feature>
<dbReference type="RefSeq" id="WP_166989173.1">
    <property type="nucleotide sequence ID" value="NZ_CP061169.1"/>
</dbReference>